<reference evidence="2" key="1">
    <citation type="journal article" date="2019" name="Int. J. Syst. Evol. Microbiol.">
        <title>The Global Catalogue of Microorganisms (GCM) 10K type strain sequencing project: providing services to taxonomists for standard genome sequencing and annotation.</title>
        <authorList>
            <consortium name="The Broad Institute Genomics Platform"/>
            <consortium name="The Broad Institute Genome Sequencing Center for Infectious Disease"/>
            <person name="Wu L."/>
            <person name="Ma J."/>
        </authorList>
    </citation>
    <scope>NUCLEOTIDE SEQUENCE [LARGE SCALE GENOMIC DNA]</scope>
    <source>
        <strain evidence="2">NBRC 101365</strain>
    </source>
</reference>
<dbReference type="EMBL" id="BSPC01000052">
    <property type="protein sequence ID" value="GLS21675.1"/>
    <property type="molecule type" value="Genomic_DNA"/>
</dbReference>
<organism evidence="1 2">
    <name type="scientific">Labrys miyagiensis</name>
    <dbReference type="NCBI Taxonomy" id="346912"/>
    <lineage>
        <taxon>Bacteria</taxon>
        <taxon>Pseudomonadati</taxon>
        <taxon>Pseudomonadota</taxon>
        <taxon>Alphaproteobacteria</taxon>
        <taxon>Hyphomicrobiales</taxon>
        <taxon>Xanthobacteraceae</taxon>
        <taxon>Labrys</taxon>
    </lineage>
</organism>
<dbReference type="Pfam" id="PF01513">
    <property type="entry name" value="NAD_kinase"/>
    <property type="match status" value="1"/>
</dbReference>
<gene>
    <name evidence="1" type="ORF">GCM10007874_46920</name>
</gene>
<keyword evidence="2" id="KW-1185">Reference proteome</keyword>
<proteinExistence type="predicted"/>
<keyword evidence="1" id="KW-0808">Transferase</keyword>
<name>A0ABQ6CPD6_9HYPH</name>
<dbReference type="Pfam" id="PF20143">
    <property type="entry name" value="NAD_kinase_C"/>
    <property type="match status" value="1"/>
</dbReference>
<keyword evidence="1" id="KW-0418">Kinase</keyword>
<dbReference type="SUPFAM" id="SSF111331">
    <property type="entry name" value="NAD kinase/diacylglycerol kinase-like"/>
    <property type="match status" value="1"/>
</dbReference>
<dbReference type="InterPro" id="IPR016064">
    <property type="entry name" value="NAD/diacylglycerol_kinase_sf"/>
</dbReference>
<evidence type="ECO:0000313" key="2">
    <source>
        <dbReference type="Proteomes" id="UP001156882"/>
    </source>
</evidence>
<dbReference type="PANTHER" id="PTHR40697:SF2">
    <property type="entry name" value="ATP-NAD KINASE-RELATED"/>
    <property type="match status" value="1"/>
</dbReference>
<dbReference type="PANTHER" id="PTHR40697">
    <property type="entry name" value="ACETOIN CATABOLISM PROTEIN X"/>
    <property type="match status" value="1"/>
</dbReference>
<dbReference type="PIRSF" id="PIRSF016907">
    <property type="entry name" value="Kin_ATP-NAD"/>
    <property type="match status" value="1"/>
</dbReference>
<dbReference type="InterPro" id="IPR039065">
    <property type="entry name" value="AcoX-like"/>
</dbReference>
<protein>
    <submittedName>
        <fullName evidence="1">ATP-NAD kinase</fullName>
    </submittedName>
</protein>
<dbReference type="Gene3D" id="3.40.50.10330">
    <property type="entry name" value="Probable inorganic polyphosphate/atp-NAD kinase, domain 1"/>
    <property type="match status" value="1"/>
</dbReference>
<dbReference type="RefSeq" id="WP_284314679.1">
    <property type="nucleotide sequence ID" value="NZ_BSPC01000052.1"/>
</dbReference>
<dbReference type="InterPro" id="IPR017438">
    <property type="entry name" value="ATP-NAD_kinase_N"/>
</dbReference>
<evidence type="ECO:0000313" key="1">
    <source>
        <dbReference type="EMBL" id="GLS21675.1"/>
    </source>
</evidence>
<dbReference type="InterPro" id="IPR002504">
    <property type="entry name" value="NADK"/>
</dbReference>
<dbReference type="InterPro" id="IPR011386">
    <property type="entry name" value="Put_ATP-NAD_kin"/>
</dbReference>
<sequence>MKASPKRLGFLVNPLAGLGGRVGLKGSDGSATVMEALARGALPAASQRALIALSAVADRGLVILTAAGSMGEEACRAAGIEPRVVHGATTWQTTAGDTISTVRAFIAAGVDLILFAGGDGTARDIASAVGQQVPLVGIPAGVKMYSGVFAISPAHAGQLARHFLSGAERGLREAEILDVDEESLRQGRPATRLYGYALVPRDPAMQAAKFSAVENEEAVLGALCRAAAQALEPGHLHIIGPGSTMQRLLSEAGLTGTLLGIDLVLDGALVAGDASEAVILKHLKGRPAVIHVGVIGGIGCLFGRGNHPISPAVLRHVGRDNLRVLATQSKLSSLERRELFVDTGDAELDRSLGGYIRIQTAPRIQTLMRVRGF</sequence>
<comment type="caution">
    <text evidence="1">The sequence shown here is derived from an EMBL/GenBank/DDBJ whole genome shotgun (WGS) entry which is preliminary data.</text>
</comment>
<accession>A0ABQ6CPD6</accession>
<dbReference type="Proteomes" id="UP001156882">
    <property type="component" value="Unassembled WGS sequence"/>
</dbReference>
<dbReference type="GO" id="GO:0016301">
    <property type="term" value="F:kinase activity"/>
    <property type="evidence" value="ECO:0007669"/>
    <property type="project" value="UniProtKB-KW"/>
</dbReference>